<sequence>MNHSGLLKTILVYRIPHNNIQVLFTSLSRCQEKTHPSALQLLTFFQIAFFVGCYGVNAHENNHAFFDVLSDVFCFSIDHYFISLEFFDLLEQHPQHAPPQLPLKVLLGFCSSVST</sequence>
<dbReference type="AlphaFoldDB" id="A0A3M7SAM8"/>
<evidence type="ECO:0000313" key="2">
    <source>
        <dbReference type="Proteomes" id="UP000276133"/>
    </source>
</evidence>
<proteinExistence type="predicted"/>
<name>A0A3M7SAM8_BRAPC</name>
<evidence type="ECO:0000313" key="1">
    <source>
        <dbReference type="EMBL" id="RNA32769.1"/>
    </source>
</evidence>
<comment type="caution">
    <text evidence="1">The sequence shown here is derived from an EMBL/GenBank/DDBJ whole genome shotgun (WGS) entry which is preliminary data.</text>
</comment>
<dbReference type="Proteomes" id="UP000276133">
    <property type="component" value="Unassembled WGS sequence"/>
</dbReference>
<protein>
    <submittedName>
        <fullName evidence="1">Uncharacterized protein</fullName>
    </submittedName>
</protein>
<reference evidence="1 2" key="1">
    <citation type="journal article" date="2018" name="Sci. Rep.">
        <title>Genomic signatures of local adaptation to the degree of environmental predictability in rotifers.</title>
        <authorList>
            <person name="Franch-Gras L."/>
            <person name="Hahn C."/>
            <person name="Garcia-Roger E.M."/>
            <person name="Carmona M.J."/>
            <person name="Serra M."/>
            <person name="Gomez A."/>
        </authorList>
    </citation>
    <scope>NUCLEOTIDE SEQUENCE [LARGE SCALE GENOMIC DNA]</scope>
    <source>
        <strain evidence="1">HYR1</strain>
    </source>
</reference>
<accession>A0A3M7SAM8</accession>
<organism evidence="1 2">
    <name type="scientific">Brachionus plicatilis</name>
    <name type="common">Marine rotifer</name>
    <name type="synonym">Brachionus muelleri</name>
    <dbReference type="NCBI Taxonomy" id="10195"/>
    <lineage>
        <taxon>Eukaryota</taxon>
        <taxon>Metazoa</taxon>
        <taxon>Spiralia</taxon>
        <taxon>Gnathifera</taxon>
        <taxon>Rotifera</taxon>
        <taxon>Eurotatoria</taxon>
        <taxon>Monogononta</taxon>
        <taxon>Pseudotrocha</taxon>
        <taxon>Ploima</taxon>
        <taxon>Brachionidae</taxon>
        <taxon>Brachionus</taxon>
    </lineage>
</organism>
<keyword evidence="2" id="KW-1185">Reference proteome</keyword>
<gene>
    <name evidence="1" type="ORF">BpHYR1_049730</name>
</gene>
<dbReference type="EMBL" id="REGN01001752">
    <property type="protein sequence ID" value="RNA32769.1"/>
    <property type="molecule type" value="Genomic_DNA"/>
</dbReference>